<dbReference type="RefSeq" id="WP_260560192.1">
    <property type="nucleotide sequence ID" value="NZ_BAABEC010000190.1"/>
</dbReference>
<keyword evidence="1" id="KW-0472">Membrane</keyword>
<evidence type="ECO:0000256" key="1">
    <source>
        <dbReference type="SAM" id="Phobius"/>
    </source>
</evidence>
<gene>
    <name evidence="2" type="ORF">N0D28_14510</name>
</gene>
<evidence type="ECO:0000313" key="3">
    <source>
        <dbReference type="Proteomes" id="UP001060261"/>
    </source>
</evidence>
<keyword evidence="3" id="KW-1185">Reference proteome</keyword>
<reference evidence="2" key="1">
    <citation type="submission" date="2022-09" db="EMBL/GenBank/DDBJ databases">
        <title>genome sequence of Deinococcus rubellus.</title>
        <authorList>
            <person name="Srinivasan S."/>
        </authorList>
    </citation>
    <scope>NUCLEOTIDE SEQUENCE</scope>
    <source>
        <strain evidence="2">Ant6</strain>
    </source>
</reference>
<name>A0ABY5YGH9_9DEIO</name>
<dbReference type="Proteomes" id="UP001060261">
    <property type="component" value="Chromosome"/>
</dbReference>
<keyword evidence="1" id="KW-0812">Transmembrane</keyword>
<keyword evidence="1" id="KW-1133">Transmembrane helix</keyword>
<sequence length="57" mass="6181">MIRLETELESAIREHQNTTALLVALGVLIGVGLAAWVLSLPPRDSVKSEDPEAPLFI</sequence>
<feature type="transmembrane region" description="Helical" evidence="1">
    <location>
        <begin position="20"/>
        <end position="38"/>
    </location>
</feature>
<organism evidence="2 3">
    <name type="scientific">Deinococcus rubellus</name>
    <dbReference type="NCBI Taxonomy" id="1889240"/>
    <lineage>
        <taxon>Bacteria</taxon>
        <taxon>Thermotogati</taxon>
        <taxon>Deinococcota</taxon>
        <taxon>Deinococci</taxon>
        <taxon>Deinococcales</taxon>
        <taxon>Deinococcaceae</taxon>
        <taxon>Deinococcus</taxon>
    </lineage>
</organism>
<proteinExistence type="predicted"/>
<protein>
    <submittedName>
        <fullName evidence="2">Uncharacterized protein</fullName>
    </submittedName>
</protein>
<evidence type="ECO:0000313" key="2">
    <source>
        <dbReference type="EMBL" id="UWX63913.1"/>
    </source>
</evidence>
<dbReference type="EMBL" id="CP104213">
    <property type="protein sequence ID" value="UWX63913.1"/>
    <property type="molecule type" value="Genomic_DNA"/>
</dbReference>
<accession>A0ABY5YGH9</accession>